<dbReference type="PANTHER" id="PTHR22727">
    <property type="entry name" value="PROTEIN CBG13728"/>
    <property type="match status" value="1"/>
</dbReference>
<evidence type="ECO:0000256" key="1">
    <source>
        <dbReference type="SAM" id="MobiDB-lite"/>
    </source>
</evidence>
<gene>
    <name evidence="2" type="ORF">SBAD_LOCUS10680</name>
</gene>
<sequence>MFLSGDFHYEYTECDKYGGRWRVAVPSSPDKCKGGSPPAAERGPDCSFTCGPGEVLDITTQVCVPCPAGTYSLGGGVRFEDFTSLPSGFSINNENPRLRNSEPAAVTTDTTPQPPVNCSS</sequence>
<accession>A0A183J482</accession>
<feature type="compositionally biased region" description="Polar residues" evidence="1">
    <location>
        <begin position="107"/>
        <end position="120"/>
    </location>
</feature>
<proteinExistence type="predicted"/>
<keyword evidence="3" id="KW-1185">Reference proteome</keyword>
<evidence type="ECO:0000313" key="2">
    <source>
        <dbReference type="EMBL" id="VDP33772.1"/>
    </source>
</evidence>
<reference evidence="4" key="1">
    <citation type="submission" date="2016-06" db="UniProtKB">
        <authorList>
            <consortium name="WormBaseParasite"/>
        </authorList>
    </citation>
    <scope>IDENTIFICATION</scope>
</reference>
<dbReference type="OrthoDB" id="439917at2759"/>
<evidence type="ECO:0000313" key="4">
    <source>
        <dbReference type="WBParaSite" id="SBAD_0001105101-mRNA-1"/>
    </source>
</evidence>
<evidence type="ECO:0000313" key="3">
    <source>
        <dbReference type="Proteomes" id="UP000270296"/>
    </source>
</evidence>
<reference evidence="2 3" key="2">
    <citation type="submission" date="2018-11" db="EMBL/GenBank/DDBJ databases">
        <authorList>
            <consortium name="Pathogen Informatics"/>
        </authorList>
    </citation>
    <scope>NUCLEOTIDE SEQUENCE [LARGE SCALE GENOMIC DNA]</scope>
</reference>
<dbReference type="InterPro" id="IPR039181">
    <property type="entry name" value="Elapor1/2"/>
</dbReference>
<dbReference type="PANTHER" id="PTHR22727:SF15">
    <property type="entry name" value="MRH DOMAIN-CONTAINING PROTEIN"/>
    <property type="match status" value="1"/>
</dbReference>
<dbReference type="Proteomes" id="UP000270296">
    <property type="component" value="Unassembled WGS sequence"/>
</dbReference>
<organism evidence="4">
    <name type="scientific">Soboliphyme baturini</name>
    <dbReference type="NCBI Taxonomy" id="241478"/>
    <lineage>
        <taxon>Eukaryota</taxon>
        <taxon>Metazoa</taxon>
        <taxon>Ecdysozoa</taxon>
        <taxon>Nematoda</taxon>
        <taxon>Enoplea</taxon>
        <taxon>Dorylaimia</taxon>
        <taxon>Dioctophymatida</taxon>
        <taxon>Dioctophymatoidea</taxon>
        <taxon>Soboliphymatidae</taxon>
        <taxon>Soboliphyme</taxon>
    </lineage>
</organism>
<feature type="region of interest" description="Disordered" evidence="1">
    <location>
        <begin position="90"/>
        <end position="120"/>
    </location>
</feature>
<dbReference type="AlphaFoldDB" id="A0A183J482"/>
<dbReference type="GO" id="GO:0016020">
    <property type="term" value="C:membrane"/>
    <property type="evidence" value="ECO:0007669"/>
    <property type="project" value="TreeGrafter"/>
</dbReference>
<dbReference type="EMBL" id="UZAM01014411">
    <property type="protein sequence ID" value="VDP33772.1"/>
    <property type="molecule type" value="Genomic_DNA"/>
</dbReference>
<dbReference type="WBParaSite" id="SBAD_0001105101-mRNA-1">
    <property type="protein sequence ID" value="SBAD_0001105101-mRNA-1"/>
    <property type="gene ID" value="SBAD_0001105101"/>
</dbReference>
<name>A0A183J482_9BILA</name>
<protein>
    <submittedName>
        <fullName evidence="4">Ephrin_rec_like domain-containing protein</fullName>
    </submittedName>
</protein>